<dbReference type="Pfam" id="PF07690">
    <property type="entry name" value="MFS_1"/>
    <property type="match status" value="1"/>
</dbReference>
<dbReference type="RefSeq" id="WP_267654423.1">
    <property type="nucleotide sequence ID" value="NZ_JAOVZR010000001.1"/>
</dbReference>
<evidence type="ECO:0000256" key="5">
    <source>
        <dbReference type="ARBA" id="ARBA00023136"/>
    </source>
</evidence>
<evidence type="ECO:0000313" key="8">
    <source>
        <dbReference type="EMBL" id="MCY0148893.1"/>
    </source>
</evidence>
<feature type="transmembrane region" description="Helical" evidence="6">
    <location>
        <begin position="252"/>
        <end position="270"/>
    </location>
</feature>
<comment type="subcellular location">
    <subcellularLocation>
        <location evidence="1">Cell membrane</location>
        <topology evidence="1">Multi-pass membrane protein</topology>
    </subcellularLocation>
</comment>
<protein>
    <submittedName>
        <fullName evidence="8">MFS transporter</fullName>
    </submittedName>
</protein>
<feature type="transmembrane region" description="Helical" evidence="6">
    <location>
        <begin position="166"/>
        <end position="187"/>
    </location>
</feature>
<keyword evidence="5 6" id="KW-0472">Membrane</keyword>
<dbReference type="InterPro" id="IPR020846">
    <property type="entry name" value="MFS_dom"/>
</dbReference>
<name>A0ABT3ZB73_9HYPH</name>
<dbReference type="PROSITE" id="PS50850">
    <property type="entry name" value="MFS"/>
    <property type="match status" value="1"/>
</dbReference>
<accession>A0ABT3ZB73</accession>
<keyword evidence="3 6" id="KW-0812">Transmembrane</keyword>
<dbReference type="SUPFAM" id="SSF103473">
    <property type="entry name" value="MFS general substrate transporter"/>
    <property type="match status" value="1"/>
</dbReference>
<feature type="transmembrane region" description="Helical" evidence="6">
    <location>
        <begin position="101"/>
        <end position="121"/>
    </location>
</feature>
<proteinExistence type="predicted"/>
<reference evidence="8" key="1">
    <citation type="submission" date="2022-10" db="EMBL/GenBank/DDBJ databases">
        <title>Hoeflea sp. G2-23, isolated from marine algae.</title>
        <authorList>
            <person name="Kristyanto S."/>
            <person name="Kim J.M."/>
            <person name="Jeon C.O."/>
        </authorList>
    </citation>
    <scope>NUCLEOTIDE SEQUENCE</scope>
    <source>
        <strain evidence="8">G2-23</strain>
    </source>
</reference>
<dbReference type="PANTHER" id="PTHR23513">
    <property type="entry name" value="INTEGRAL MEMBRANE EFFLUX PROTEIN-RELATED"/>
    <property type="match status" value="1"/>
</dbReference>
<dbReference type="CDD" id="cd06173">
    <property type="entry name" value="MFS_MefA_like"/>
    <property type="match status" value="1"/>
</dbReference>
<feature type="transmembrane region" description="Helical" evidence="6">
    <location>
        <begin position="218"/>
        <end position="240"/>
    </location>
</feature>
<feature type="transmembrane region" description="Helical" evidence="6">
    <location>
        <begin position="347"/>
        <end position="370"/>
    </location>
</feature>
<evidence type="ECO:0000256" key="6">
    <source>
        <dbReference type="SAM" id="Phobius"/>
    </source>
</evidence>
<feature type="domain" description="Major facilitator superfamily (MFS) profile" evidence="7">
    <location>
        <begin position="9"/>
        <end position="400"/>
    </location>
</feature>
<gene>
    <name evidence="8" type="ORF">OEG84_14575</name>
</gene>
<evidence type="ECO:0000256" key="2">
    <source>
        <dbReference type="ARBA" id="ARBA00022475"/>
    </source>
</evidence>
<dbReference type="Proteomes" id="UP001073227">
    <property type="component" value="Unassembled WGS sequence"/>
</dbReference>
<dbReference type="PANTHER" id="PTHR23513:SF6">
    <property type="entry name" value="MAJOR FACILITATOR SUPERFAMILY ASSOCIATED DOMAIN-CONTAINING PROTEIN"/>
    <property type="match status" value="1"/>
</dbReference>
<keyword evidence="2" id="KW-1003">Cell membrane</keyword>
<feature type="transmembrane region" description="Helical" evidence="6">
    <location>
        <begin position="376"/>
        <end position="396"/>
    </location>
</feature>
<keyword evidence="4 6" id="KW-1133">Transmembrane helix</keyword>
<feature type="transmembrane region" description="Helical" evidence="6">
    <location>
        <begin position="282"/>
        <end position="300"/>
    </location>
</feature>
<evidence type="ECO:0000259" key="7">
    <source>
        <dbReference type="PROSITE" id="PS50850"/>
    </source>
</evidence>
<keyword evidence="9" id="KW-1185">Reference proteome</keyword>
<feature type="transmembrane region" description="Helical" evidence="6">
    <location>
        <begin position="42"/>
        <end position="65"/>
    </location>
</feature>
<dbReference type="InterPro" id="IPR011701">
    <property type="entry name" value="MFS"/>
</dbReference>
<comment type="caution">
    <text evidence="8">The sequence shown here is derived from an EMBL/GenBank/DDBJ whole genome shotgun (WGS) entry which is preliminary data.</text>
</comment>
<dbReference type="InterPro" id="IPR036259">
    <property type="entry name" value="MFS_trans_sf"/>
</dbReference>
<organism evidence="8 9">
    <name type="scientific">Hoeflea algicola</name>
    <dbReference type="NCBI Taxonomy" id="2983763"/>
    <lineage>
        <taxon>Bacteria</taxon>
        <taxon>Pseudomonadati</taxon>
        <taxon>Pseudomonadota</taxon>
        <taxon>Alphaproteobacteria</taxon>
        <taxon>Hyphomicrobiales</taxon>
        <taxon>Rhizobiaceae</taxon>
        <taxon>Hoeflea</taxon>
    </lineage>
</organism>
<evidence type="ECO:0000256" key="4">
    <source>
        <dbReference type="ARBA" id="ARBA00022989"/>
    </source>
</evidence>
<dbReference type="Gene3D" id="1.20.1250.20">
    <property type="entry name" value="MFS general substrate transporter like domains"/>
    <property type="match status" value="1"/>
</dbReference>
<evidence type="ECO:0000256" key="3">
    <source>
        <dbReference type="ARBA" id="ARBA00022692"/>
    </source>
</evidence>
<dbReference type="EMBL" id="JAOVZR010000001">
    <property type="protein sequence ID" value="MCY0148893.1"/>
    <property type="molecule type" value="Genomic_DNA"/>
</dbReference>
<feature type="transmembrane region" description="Helical" evidence="6">
    <location>
        <begin position="12"/>
        <end position="36"/>
    </location>
</feature>
<evidence type="ECO:0000256" key="1">
    <source>
        <dbReference type="ARBA" id="ARBA00004651"/>
    </source>
</evidence>
<evidence type="ECO:0000313" key="9">
    <source>
        <dbReference type="Proteomes" id="UP001073227"/>
    </source>
</evidence>
<sequence>MIEVLRHPVYARLFSAQVIALVGTGLLTVALGLLAFDLAGDRAGAVLGTVFAIKMIAYVGLAPIASALVERWPRKRVLIGADLLRAGVALMLPFVDQTWQIYVLIFVLQAASATFTPAFQATIPDILEDERDYTRALSLSRLAYDLENLLSPALAGLLLLVMGYHWLFSGTVLGFVGSALLVYSAVIPQAGAQQISRPFVDRLTRGVRIYLATPRLRGLLALNLTAASAGAFVLVNTVVMVRSGYGAGDTEVAIALAAFGAGSMLSALVLPRLLESVADRSVMMAAGVLLALLTLSHAAYLLSDGLLGWVGFLLAWGLSGVFYSAILTPSGRLLRISAHAEDRPALFTAQFTLSHACWLLAYPVAGWVGLRFGLPVAMALLGLMALAGVLMARAVWPADDHAVLEHEHADLAPDHPHLRAHPAAGARHRHAFVIDDEHRVWPTHG</sequence>
<feature type="transmembrane region" description="Helical" evidence="6">
    <location>
        <begin position="306"/>
        <end position="326"/>
    </location>
</feature>